<dbReference type="InterPro" id="IPR008971">
    <property type="entry name" value="HSP40/DnaJ_pept-bd"/>
</dbReference>
<proteinExistence type="predicted"/>
<dbReference type="GO" id="GO:0051082">
    <property type="term" value="F:unfolded protein binding"/>
    <property type="evidence" value="ECO:0007669"/>
    <property type="project" value="InterPro"/>
</dbReference>
<reference evidence="3" key="1">
    <citation type="journal article" date="2020" name="Nature">
        <title>Giant virus diversity and host interactions through global metagenomics.</title>
        <authorList>
            <person name="Schulz F."/>
            <person name="Roux S."/>
            <person name="Paez-Espino D."/>
            <person name="Jungbluth S."/>
            <person name="Walsh D.A."/>
            <person name="Denef V.J."/>
            <person name="McMahon K.D."/>
            <person name="Konstantinidis K.T."/>
            <person name="Eloe-Fadrosh E.A."/>
            <person name="Kyrpides N.C."/>
            <person name="Woyke T."/>
        </authorList>
    </citation>
    <scope>NUCLEOTIDE SEQUENCE</scope>
    <source>
        <strain evidence="3">GVMAG-M-3300020182-84</strain>
    </source>
</reference>
<dbReference type="InterPro" id="IPR001623">
    <property type="entry name" value="DnaJ_domain"/>
</dbReference>
<dbReference type="EMBL" id="MN739313">
    <property type="protein sequence ID" value="QHS98285.1"/>
    <property type="molecule type" value="Genomic_DNA"/>
</dbReference>
<dbReference type="PROSITE" id="PS50076">
    <property type="entry name" value="DNAJ_2"/>
    <property type="match status" value="1"/>
</dbReference>
<evidence type="ECO:0000313" key="3">
    <source>
        <dbReference type="EMBL" id="QHS98285.1"/>
    </source>
</evidence>
<dbReference type="GO" id="GO:0005829">
    <property type="term" value="C:cytosol"/>
    <property type="evidence" value="ECO:0007669"/>
    <property type="project" value="TreeGrafter"/>
</dbReference>
<dbReference type="InterPro" id="IPR051339">
    <property type="entry name" value="DnaJ_subfamily_B"/>
</dbReference>
<dbReference type="Pfam" id="PF01556">
    <property type="entry name" value="DnaJ_C"/>
    <property type="match status" value="1"/>
</dbReference>
<dbReference type="InterPro" id="IPR002939">
    <property type="entry name" value="DnaJ_C"/>
</dbReference>
<dbReference type="Pfam" id="PF00226">
    <property type="entry name" value="DnaJ"/>
    <property type="match status" value="1"/>
</dbReference>
<dbReference type="SMART" id="SM00271">
    <property type="entry name" value="DnaJ"/>
    <property type="match status" value="1"/>
</dbReference>
<dbReference type="PANTHER" id="PTHR24078:SF553">
    <property type="entry name" value="DNAJ HOMOLOG SUBFAMILY B MEMBER 5"/>
    <property type="match status" value="1"/>
</dbReference>
<dbReference type="SUPFAM" id="SSF49493">
    <property type="entry name" value="HSP40/DnaJ peptide-binding domain"/>
    <property type="match status" value="2"/>
</dbReference>
<dbReference type="CDD" id="cd06257">
    <property type="entry name" value="DnaJ"/>
    <property type="match status" value="1"/>
</dbReference>
<protein>
    <recommendedName>
        <fullName evidence="2">J domain-containing protein</fullName>
    </recommendedName>
</protein>
<sequence length="315" mass="35677">MDKDYYKVLEIDKSASSSEIKKSFRKLSLRYHPDHCSDPNANKKMAELNDAYGILRDETKRQEYDNMQQNPFMHMAGAGGPMPPFNHMFQEQDINDVLHIFTQNLFGGGGGAPDIRNMAGNLHIFQNGNGFHPFMQKPEPIQMIINVSIYDCYHGKTVEICYEKWTIINDKKIKEDVKQNITIPPGIYNGETFTLTEQGNVLSDEIIGDVCLTLQIQNDTEMARSDDDLQLNKTINLTEALCGFEFSFDHVSGNNFTLKNDPLKGGDIITPNFKKIIPGLGMKRGEKTGNLIISYQVIFPDKITEKQVETLKSIL</sequence>
<dbReference type="AlphaFoldDB" id="A0A6C0C0T4"/>
<dbReference type="SUPFAM" id="SSF46565">
    <property type="entry name" value="Chaperone J-domain"/>
    <property type="match status" value="1"/>
</dbReference>
<accession>A0A6C0C0T4</accession>
<dbReference type="GO" id="GO:0051087">
    <property type="term" value="F:protein-folding chaperone binding"/>
    <property type="evidence" value="ECO:0007669"/>
    <property type="project" value="TreeGrafter"/>
</dbReference>
<dbReference type="CDD" id="cd10747">
    <property type="entry name" value="DnaJ_C"/>
    <property type="match status" value="1"/>
</dbReference>
<evidence type="ECO:0000259" key="2">
    <source>
        <dbReference type="PROSITE" id="PS50076"/>
    </source>
</evidence>
<dbReference type="GO" id="GO:0006457">
    <property type="term" value="P:protein folding"/>
    <property type="evidence" value="ECO:0007669"/>
    <property type="project" value="InterPro"/>
</dbReference>
<organism evidence="3">
    <name type="scientific">viral metagenome</name>
    <dbReference type="NCBI Taxonomy" id="1070528"/>
    <lineage>
        <taxon>unclassified sequences</taxon>
        <taxon>metagenomes</taxon>
        <taxon>organismal metagenomes</taxon>
    </lineage>
</organism>
<dbReference type="InterPro" id="IPR036869">
    <property type="entry name" value="J_dom_sf"/>
</dbReference>
<keyword evidence="1" id="KW-0143">Chaperone</keyword>
<dbReference type="PRINTS" id="PR00625">
    <property type="entry name" value="JDOMAIN"/>
</dbReference>
<feature type="domain" description="J" evidence="2">
    <location>
        <begin position="4"/>
        <end position="68"/>
    </location>
</feature>
<evidence type="ECO:0000256" key="1">
    <source>
        <dbReference type="ARBA" id="ARBA00023186"/>
    </source>
</evidence>
<dbReference type="Gene3D" id="2.60.260.20">
    <property type="entry name" value="Urease metallochaperone UreE, N-terminal domain"/>
    <property type="match status" value="2"/>
</dbReference>
<dbReference type="Gene3D" id="1.10.287.110">
    <property type="entry name" value="DnaJ domain"/>
    <property type="match status" value="1"/>
</dbReference>
<dbReference type="PANTHER" id="PTHR24078">
    <property type="entry name" value="DNAJ HOMOLOG SUBFAMILY C MEMBER"/>
    <property type="match status" value="1"/>
</dbReference>
<name>A0A6C0C0T4_9ZZZZ</name>